<evidence type="ECO:0000313" key="3">
    <source>
        <dbReference type="EMBL" id="CAB4652364.1"/>
    </source>
</evidence>
<evidence type="ECO:0000313" key="2">
    <source>
        <dbReference type="EMBL" id="CAB4572203.1"/>
    </source>
</evidence>
<dbReference type="InterPro" id="IPR011008">
    <property type="entry name" value="Dimeric_a/b-barrel"/>
</dbReference>
<accession>A0A6J6KVT8</accession>
<evidence type="ECO:0000259" key="1">
    <source>
        <dbReference type="Pfam" id="PF03795"/>
    </source>
</evidence>
<dbReference type="EMBL" id="CAEZVY010000169">
    <property type="protein sequence ID" value="CAB4652364.1"/>
    <property type="molecule type" value="Genomic_DNA"/>
</dbReference>
<reference evidence="3" key="1">
    <citation type="submission" date="2020-05" db="EMBL/GenBank/DDBJ databases">
        <authorList>
            <person name="Chiriac C."/>
            <person name="Salcher M."/>
            <person name="Ghai R."/>
            <person name="Kavagutti S V."/>
        </authorList>
    </citation>
    <scope>NUCLEOTIDE SEQUENCE</scope>
</reference>
<gene>
    <name evidence="2" type="ORF">UFOPK1684_00803</name>
    <name evidence="3" type="ORF">UFOPK2158_01280</name>
</gene>
<dbReference type="SUPFAM" id="SSF54909">
    <property type="entry name" value="Dimeric alpha+beta barrel"/>
    <property type="match status" value="1"/>
</dbReference>
<proteinExistence type="predicted"/>
<feature type="domain" description="YCII-related" evidence="1">
    <location>
        <begin position="15"/>
        <end position="87"/>
    </location>
</feature>
<sequence length="99" mass="10510">MPIFAVTYHYVSDPAVIDAHRPIHREYLRSLLDGGGLLAAGPTTGRTTPSAQLIFEAESAEAVDNLLDADPFVKEGVVTSREIYEWTVAIGSVGGGSGH</sequence>
<dbReference type="EMBL" id="CAEZTM010000032">
    <property type="protein sequence ID" value="CAB4572203.1"/>
    <property type="molecule type" value="Genomic_DNA"/>
</dbReference>
<protein>
    <submittedName>
        <fullName evidence="3">Unannotated protein</fullName>
    </submittedName>
</protein>
<dbReference type="Gene3D" id="3.30.70.1060">
    <property type="entry name" value="Dimeric alpha+beta barrel"/>
    <property type="match status" value="1"/>
</dbReference>
<dbReference type="InterPro" id="IPR005545">
    <property type="entry name" value="YCII"/>
</dbReference>
<dbReference type="PANTHER" id="PTHR37828:SF1">
    <property type="entry name" value="YCII-RELATED DOMAIN-CONTAINING PROTEIN"/>
    <property type="match status" value="1"/>
</dbReference>
<name>A0A6J6KVT8_9ZZZZ</name>
<dbReference type="AlphaFoldDB" id="A0A6J6KVT8"/>
<dbReference type="Pfam" id="PF03795">
    <property type="entry name" value="YCII"/>
    <property type="match status" value="1"/>
</dbReference>
<dbReference type="PANTHER" id="PTHR37828">
    <property type="entry name" value="GSR2449 PROTEIN"/>
    <property type="match status" value="1"/>
</dbReference>
<organism evidence="3">
    <name type="scientific">freshwater metagenome</name>
    <dbReference type="NCBI Taxonomy" id="449393"/>
    <lineage>
        <taxon>unclassified sequences</taxon>
        <taxon>metagenomes</taxon>
        <taxon>ecological metagenomes</taxon>
    </lineage>
</organism>